<protein>
    <submittedName>
        <fullName evidence="1">Uncharacterized protein</fullName>
    </submittedName>
</protein>
<accession>A0A0A9HDU7</accession>
<name>A0A0A9HDU7_ARUDO</name>
<organism evidence="1">
    <name type="scientific">Arundo donax</name>
    <name type="common">Giant reed</name>
    <name type="synonym">Donax arundinaceus</name>
    <dbReference type="NCBI Taxonomy" id="35708"/>
    <lineage>
        <taxon>Eukaryota</taxon>
        <taxon>Viridiplantae</taxon>
        <taxon>Streptophyta</taxon>
        <taxon>Embryophyta</taxon>
        <taxon>Tracheophyta</taxon>
        <taxon>Spermatophyta</taxon>
        <taxon>Magnoliopsida</taxon>
        <taxon>Liliopsida</taxon>
        <taxon>Poales</taxon>
        <taxon>Poaceae</taxon>
        <taxon>PACMAD clade</taxon>
        <taxon>Arundinoideae</taxon>
        <taxon>Arundineae</taxon>
        <taxon>Arundo</taxon>
    </lineage>
</organism>
<proteinExistence type="predicted"/>
<reference evidence="1" key="2">
    <citation type="journal article" date="2015" name="Data Brief">
        <title>Shoot transcriptome of the giant reed, Arundo donax.</title>
        <authorList>
            <person name="Barrero R.A."/>
            <person name="Guerrero F.D."/>
            <person name="Moolhuijzen P."/>
            <person name="Goolsby J.A."/>
            <person name="Tidwell J."/>
            <person name="Bellgard S.E."/>
            <person name="Bellgard M.I."/>
        </authorList>
    </citation>
    <scope>NUCLEOTIDE SEQUENCE</scope>
    <source>
        <tissue evidence="1">Shoot tissue taken approximately 20 cm above the soil surface</tissue>
    </source>
</reference>
<dbReference type="EMBL" id="GBRH01166838">
    <property type="protein sequence ID" value="JAE31058.1"/>
    <property type="molecule type" value="Transcribed_RNA"/>
</dbReference>
<sequence>MQHFDVRPLRPKMHRSFMMNQVLTPKRHKSNQFDFYCVFNGASPNVNADLQAVLDEGALWCAAGVRHLRSLLPG</sequence>
<dbReference type="AlphaFoldDB" id="A0A0A9HDU7"/>
<reference evidence="1" key="1">
    <citation type="submission" date="2014-09" db="EMBL/GenBank/DDBJ databases">
        <authorList>
            <person name="Magalhaes I.L.F."/>
            <person name="Oliveira U."/>
            <person name="Santos F.R."/>
            <person name="Vidigal T.H.D.A."/>
            <person name="Brescovit A.D."/>
            <person name="Santos A.J."/>
        </authorList>
    </citation>
    <scope>NUCLEOTIDE SEQUENCE</scope>
    <source>
        <tissue evidence="1">Shoot tissue taken approximately 20 cm above the soil surface</tissue>
    </source>
</reference>
<evidence type="ECO:0000313" key="1">
    <source>
        <dbReference type="EMBL" id="JAE31058.1"/>
    </source>
</evidence>